<organism evidence="2 3">
    <name type="scientific">Theobroma cacao</name>
    <name type="common">Cacao</name>
    <name type="synonym">Cocoa</name>
    <dbReference type="NCBI Taxonomy" id="3641"/>
    <lineage>
        <taxon>Eukaryota</taxon>
        <taxon>Viridiplantae</taxon>
        <taxon>Streptophyta</taxon>
        <taxon>Embryophyta</taxon>
        <taxon>Tracheophyta</taxon>
        <taxon>Spermatophyta</taxon>
        <taxon>Magnoliopsida</taxon>
        <taxon>eudicotyledons</taxon>
        <taxon>Gunneridae</taxon>
        <taxon>Pentapetalae</taxon>
        <taxon>rosids</taxon>
        <taxon>malvids</taxon>
        <taxon>Malvales</taxon>
        <taxon>Malvaceae</taxon>
        <taxon>Byttnerioideae</taxon>
        <taxon>Theobroma</taxon>
    </lineage>
</organism>
<gene>
    <name evidence="2" type="ORF">TCM_020916</name>
</gene>
<name>A0A061EMK0_THECC</name>
<dbReference type="EMBL" id="CM001882">
    <property type="protein sequence ID" value="EOY06076.1"/>
    <property type="molecule type" value="Genomic_DNA"/>
</dbReference>
<dbReference type="InParanoid" id="A0A061EMK0"/>
<accession>A0A061EMK0</accession>
<evidence type="ECO:0000313" key="3">
    <source>
        <dbReference type="Proteomes" id="UP000026915"/>
    </source>
</evidence>
<dbReference type="HOGENOM" id="CLU_1398599_0_0_1"/>
<evidence type="ECO:0000313" key="2">
    <source>
        <dbReference type="EMBL" id="EOY06076.1"/>
    </source>
</evidence>
<keyword evidence="3" id="KW-1185">Reference proteome</keyword>
<proteinExistence type="predicted"/>
<dbReference type="AlphaFoldDB" id="A0A061EMK0"/>
<feature type="domain" description="C2H2-type" evidence="1">
    <location>
        <begin position="30"/>
        <end position="50"/>
    </location>
</feature>
<evidence type="ECO:0000259" key="1">
    <source>
        <dbReference type="PROSITE" id="PS00028"/>
    </source>
</evidence>
<dbReference type="Gramene" id="EOY06076">
    <property type="protein sequence ID" value="EOY06076"/>
    <property type="gene ID" value="TCM_020916"/>
</dbReference>
<dbReference type="Proteomes" id="UP000026915">
    <property type="component" value="Chromosome 4"/>
</dbReference>
<reference evidence="2 3" key="1">
    <citation type="journal article" date="2013" name="Genome Biol.">
        <title>The genome sequence of the most widely cultivated cacao type and its use to identify candidate genes regulating pod color.</title>
        <authorList>
            <person name="Motamayor J.C."/>
            <person name="Mockaitis K."/>
            <person name="Schmutz J."/>
            <person name="Haiminen N."/>
            <person name="Iii D.L."/>
            <person name="Cornejo O."/>
            <person name="Findley S.D."/>
            <person name="Zheng P."/>
            <person name="Utro F."/>
            <person name="Royaert S."/>
            <person name="Saski C."/>
            <person name="Jenkins J."/>
            <person name="Podicheti R."/>
            <person name="Zhao M."/>
            <person name="Scheffler B.E."/>
            <person name="Stack J.C."/>
            <person name="Feltus F.A."/>
            <person name="Mustiga G.M."/>
            <person name="Amores F."/>
            <person name="Phillips W."/>
            <person name="Marelli J.P."/>
            <person name="May G.D."/>
            <person name="Shapiro H."/>
            <person name="Ma J."/>
            <person name="Bustamante C.D."/>
            <person name="Schnell R.J."/>
            <person name="Main D."/>
            <person name="Gilbert D."/>
            <person name="Parida L."/>
            <person name="Kuhn D.N."/>
        </authorList>
    </citation>
    <scope>NUCLEOTIDE SEQUENCE [LARGE SCALE GENOMIC DNA]</scope>
    <source>
        <strain evidence="3">cv. Matina 1-6</strain>
    </source>
</reference>
<dbReference type="PROSITE" id="PS00028">
    <property type="entry name" value="ZINC_FINGER_C2H2_1"/>
    <property type="match status" value="1"/>
</dbReference>
<protein>
    <recommendedName>
        <fullName evidence="1">C2H2-type domain-containing protein</fullName>
    </recommendedName>
</protein>
<sequence length="189" mass="21721">MAGYGWNSRHANMHRLHHERLYRDTNLFACRVCGDILMGKEALFDHVELHLLLDESAAIRQILLSHLWSAQSMLFTNHFSQNLMLPTETGPFSIRTYTGYPDLQWAAAPSPVCFGSRNDHTLLIQTQQPTAYGGAMPRNQCFSRPFLNQLERTLLDIRVATIMDRETATKFIDQQMLDVNLKLGREDQD</sequence>
<dbReference type="InterPro" id="IPR013087">
    <property type="entry name" value="Znf_C2H2_type"/>
</dbReference>